<dbReference type="Pfam" id="PF07501">
    <property type="entry name" value="G5"/>
    <property type="match status" value="1"/>
</dbReference>
<dbReference type="Pfam" id="PF06725">
    <property type="entry name" value="3D"/>
    <property type="match status" value="1"/>
</dbReference>
<dbReference type="Proteomes" id="UP000231388">
    <property type="component" value="Unassembled WGS sequence"/>
</dbReference>
<protein>
    <recommendedName>
        <fullName evidence="2">G5 domain-containing protein</fullName>
    </recommendedName>
</protein>
<feature type="domain" description="G5" evidence="2">
    <location>
        <begin position="53"/>
        <end position="132"/>
    </location>
</feature>
<dbReference type="PANTHER" id="PTHR39160:SF4">
    <property type="entry name" value="RESUSCITATION-PROMOTING FACTOR RPFB"/>
    <property type="match status" value="1"/>
</dbReference>
<gene>
    <name evidence="3" type="ORF">COX53_02975</name>
</gene>
<evidence type="ECO:0000256" key="1">
    <source>
        <dbReference type="ARBA" id="ARBA00022729"/>
    </source>
</evidence>
<dbReference type="AlphaFoldDB" id="A0A2G9XCY1"/>
<evidence type="ECO:0000313" key="3">
    <source>
        <dbReference type="EMBL" id="PIP04343.1"/>
    </source>
</evidence>
<dbReference type="Gene3D" id="2.20.230.10">
    <property type="entry name" value="Resuscitation-promoting factor rpfb"/>
    <property type="match status" value="1"/>
</dbReference>
<organism evidence="3 4">
    <name type="scientific">candidate division WWE3 bacterium CG23_combo_of_CG06-09_8_20_14_all_40_14</name>
    <dbReference type="NCBI Taxonomy" id="1975095"/>
    <lineage>
        <taxon>Bacteria</taxon>
        <taxon>Katanobacteria</taxon>
    </lineage>
</organism>
<proteinExistence type="predicted"/>
<dbReference type="InterPro" id="IPR011098">
    <property type="entry name" value="G5_dom"/>
</dbReference>
<reference evidence="3 4" key="1">
    <citation type="submission" date="2017-09" db="EMBL/GenBank/DDBJ databases">
        <title>Depth-based differentiation of microbial function through sediment-hosted aquifers and enrichment of novel symbionts in the deep terrestrial subsurface.</title>
        <authorList>
            <person name="Probst A.J."/>
            <person name="Ladd B."/>
            <person name="Jarett J.K."/>
            <person name="Geller-Mcgrath D.E."/>
            <person name="Sieber C.M."/>
            <person name="Emerson J.B."/>
            <person name="Anantharaman K."/>
            <person name="Thomas B.C."/>
            <person name="Malmstrom R."/>
            <person name="Stieglmeier M."/>
            <person name="Klingl A."/>
            <person name="Woyke T."/>
            <person name="Ryan C.M."/>
            <person name="Banfield J.F."/>
        </authorList>
    </citation>
    <scope>NUCLEOTIDE SEQUENCE [LARGE SCALE GENOMIC DNA]</scope>
    <source>
        <strain evidence="3">CG23_combo_of_CG06-09_8_20_14_all_40_14</strain>
    </source>
</reference>
<dbReference type="GO" id="GO:0009254">
    <property type="term" value="P:peptidoglycan turnover"/>
    <property type="evidence" value="ECO:0007669"/>
    <property type="project" value="InterPro"/>
</dbReference>
<dbReference type="PANTHER" id="PTHR39160">
    <property type="entry name" value="CELL WALL-BINDING PROTEIN YOCH"/>
    <property type="match status" value="1"/>
</dbReference>
<evidence type="ECO:0000313" key="4">
    <source>
        <dbReference type="Proteomes" id="UP000231388"/>
    </source>
</evidence>
<comment type="caution">
    <text evidence="3">The sequence shown here is derived from an EMBL/GenBank/DDBJ whole genome shotgun (WGS) entry which is preliminary data.</text>
</comment>
<sequence length="259" mass="29261">MNEITRFAIFILSLFFIYKISCAQTFGQRVLGAVFSSKDIAVRQSVSPMISTITSFEEKEEMVEEAIPYETVYVKNANLEIGEKSVEKEGIDGKWIRAYKVTYWYGEEAKRELLNTEKEPAQNEVVNVGTKIVWRKVDTLGEKNVSDAKISYWKKMPDVWATSYDKSCYGCNEYTALGAKLDYGICAVDPKKIKLYTRIYVPGYGICQALDVGGAIEGNKIDVGFYDLHAQSPEVGWKGAHYTSIYLLDNEEANLTLLP</sequence>
<accession>A0A2G9XCY1</accession>
<dbReference type="EMBL" id="PCQY01000035">
    <property type="protein sequence ID" value="PIP04343.1"/>
    <property type="molecule type" value="Genomic_DNA"/>
</dbReference>
<evidence type="ECO:0000259" key="2">
    <source>
        <dbReference type="PROSITE" id="PS51109"/>
    </source>
</evidence>
<dbReference type="GO" id="GO:0004553">
    <property type="term" value="F:hydrolase activity, hydrolyzing O-glycosyl compounds"/>
    <property type="evidence" value="ECO:0007669"/>
    <property type="project" value="InterPro"/>
</dbReference>
<dbReference type="CDD" id="cd22786">
    <property type="entry name" value="DPBB_YuiC-like"/>
    <property type="match status" value="1"/>
</dbReference>
<dbReference type="InterPro" id="IPR051933">
    <property type="entry name" value="Resuscitation_pf_RpfB"/>
</dbReference>
<keyword evidence="1" id="KW-0732">Signal</keyword>
<dbReference type="SMART" id="SM01208">
    <property type="entry name" value="G5"/>
    <property type="match status" value="1"/>
</dbReference>
<name>A0A2G9XCY1_UNCKA</name>
<dbReference type="InterPro" id="IPR010611">
    <property type="entry name" value="3D_dom"/>
</dbReference>
<dbReference type="GO" id="GO:0019867">
    <property type="term" value="C:outer membrane"/>
    <property type="evidence" value="ECO:0007669"/>
    <property type="project" value="InterPro"/>
</dbReference>
<dbReference type="PROSITE" id="PS51109">
    <property type="entry name" value="G5"/>
    <property type="match status" value="1"/>
</dbReference>